<keyword evidence="2" id="KW-0472">Membrane</keyword>
<accession>A0A6C0EHT4</accession>
<protein>
    <recommendedName>
        <fullName evidence="3">ABC1 atypical kinase-like domain-containing protein</fullName>
    </recommendedName>
</protein>
<sequence length="366" mass="42895">MYEYFYNLIGLFIKNLFILLGPIYIKIGQLLSYDYPILKNLQTLQNKCPDLNSNEIIYFQTKYPHLSISSKSIAAGSVSVVHTGLLDNKIVAIKIKRPNIDIKIKRSLWLIYIFKELVTIIPYYKFINIKKKIEYAVNLYQTHTDFRQELLNWKLFKVNNENAVDIIIPNFYEDYCDDDILVQEYLPGYNIVQDKFNTKSQNIKMGNLIIGCYFSGILNGFVHGDLHPGNLAWKDNTVIIYDFGLMMVLDKTKKNMILDVLNSVFEKDSRALLEHFLKYFIDMKYVPSQEAKIKLINKFNREFYHNGGNLFWDIKNFLENNELVFNNNMIELELSLLSLLTTLANLYYSLDDGLEDFIESFNESIL</sequence>
<dbReference type="InterPro" id="IPR011009">
    <property type="entry name" value="Kinase-like_dom_sf"/>
</dbReference>
<reference evidence="4" key="1">
    <citation type="journal article" date="2020" name="Nature">
        <title>Giant virus diversity and host interactions through global metagenomics.</title>
        <authorList>
            <person name="Schulz F."/>
            <person name="Roux S."/>
            <person name="Paez-Espino D."/>
            <person name="Jungbluth S."/>
            <person name="Walsh D.A."/>
            <person name="Denef V.J."/>
            <person name="McMahon K.D."/>
            <person name="Konstantinidis K.T."/>
            <person name="Eloe-Fadrosh E.A."/>
            <person name="Kyrpides N.C."/>
            <person name="Woyke T."/>
        </authorList>
    </citation>
    <scope>NUCLEOTIDE SEQUENCE</scope>
    <source>
        <strain evidence="4">GVMAG-M-3300001351-8</strain>
    </source>
</reference>
<dbReference type="InterPro" id="IPR050154">
    <property type="entry name" value="UbiB_kinase"/>
</dbReference>
<dbReference type="PANTHER" id="PTHR10566:SF113">
    <property type="entry name" value="PROTEIN ACTIVITY OF BC1 COMPLEX KINASE 7, CHLOROPLASTIC"/>
    <property type="match status" value="1"/>
</dbReference>
<dbReference type="InterPro" id="IPR004147">
    <property type="entry name" value="ABC1_dom"/>
</dbReference>
<keyword evidence="2" id="KW-1133">Transmembrane helix</keyword>
<proteinExistence type="inferred from homology"/>
<dbReference type="AlphaFoldDB" id="A0A6C0EHT4"/>
<dbReference type="PANTHER" id="PTHR10566">
    <property type="entry name" value="CHAPERONE-ACTIVITY OF BC1 COMPLEX CABC1 -RELATED"/>
    <property type="match status" value="1"/>
</dbReference>
<dbReference type="Gene3D" id="1.10.510.10">
    <property type="entry name" value="Transferase(Phosphotransferase) domain 1"/>
    <property type="match status" value="1"/>
</dbReference>
<feature type="transmembrane region" description="Helical" evidence="2">
    <location>
        <begin position="6"/>
        <end position="25"/>
    </location>
</feature>
<evidence type="ECO:0000256" key="2">
    <source>
        <dbReference type="SAM" id="Phobius"/>
    </source>
</evidence>
<evidence type="ECO:0000313" key="4">
    <source>
        <dbReference type="EMBL" id="QHT28734.1"/>
    </source>
</evidence>
<comment type="similarity">
    <text evidence="1">Belongs to the protein kinase superfamily. ADCK protein kinase family.</text>
</comment>
<keyword evidence="2" id="KW-0812">Transmembrane</keyword>
<dbReference type="Pfam" id="PF03109">
    <property type="entry name" value="ABC1"/>
    <property type="match status" value="1"/>
</dbReference>
<dbReference type="SUPFAM" id="SSF56112">
    <property type="entry name" value="Protein kinase-like (PK-like)"/>
    <property type="match status" value="1"/>
</dbReference>
<evidence type="ECO:0000256" key="1">
    <source>
        <dbReference type="ARBA" id="ARBA00009670"/>
    </source>
</evidence>
<feature type="domain" description="ABC1 atypical kinase-like" evidence="3">
    <location>
        <begin position="66"/>
        <end position="275"/>
    </location>
</feature>
<name>A0A6C0EHT4_9ZZZZ</name>
<dbReference type="EMBL" id="MN738864">
    <property type="protein sequence ID" value="QHT28734.1"/>
    <property type="molecule type" value="Genomic_DNA"/>
</dbReference>
<organism evidence="4">
    <name type="scientific">viral metagenome</name>
    <dbReference type="NCBI Taxonomy" id="1070528"/>
    <lineage>
        <taxon>unclassified sequences</taxon>
        <taxon>metagenomes</taxon>
        <taxon>organismal metagenomes</taxon>
    </lineage>
</organism>
<evidence type="ECO:0000259" key="3">
    <source>
        <dbReference type="Pfam" id="PF03109"/>
    </source>
</evidence>